<dbReference type="InterPro" id="IPR020843">
    <property type="entry name" value="ER"/>
</dbReference>
<dbReference type="InterPro" id="IPR002328">
    <property type="entry name" value="ADH_Zn_CS"/>
</dbReference>
<name>A0ABW9S0L5_9BACT</name>
<proteinExistence type="inferred from homology"/>
<comment type="cofactor">
    <cofactor evidence="4">
        <name>Zn(2+)</name>
        <dbReference type="ChEBI" id="CHEBI:29105"/>
    </cofactor>
</comment>
<dbReference type="InterPro" id="IPR013149">
    <property type="entry name" value="ADH-like_C"/>
</dbReference>
<dbReference type="SMART" id="SM00829">
    <property type="entry name" value="PKS_ER"/>
    <property type="match status" value="1"/>
</dbReference>
<dbReference type="Pfam" id="PF08240">
    <property type="entry name" value="ADH_N"/>
    <property type="match status" value="1"/>
</dbReference>
<dbReference type="PANTHER" id="PTHR43401:SF2">
    <property type="entry name" value="L-THREONINE 3-DEHYDROGENASE"/>
    <property type="match status" value="1"/>
</dbReference>
<dbReference type="PANTHER" id="PTHR43401">
    <property type="entry name" value="L-THREONINE 3-DEHYDROGENASE"/>
    <property type="match status" value="1"/>
</dbReference>
<keyword evidence="1 4" id="KW-0479">Metal-binding</keyword>
<evidence type="ECO:0000313" key="6">
    <source>
        <dbReference type="EMBL" id="MTI29070.1"/>
    </source>
</evidence>
<reference evidence="6 7" key="1">
    <citation type="submission" date="2019-02" db="EMBL/GenBank/DDBJ databases">
        <authorList>
            <person name="Goldberg S.R."/>
            <person name="Haltli B.A."/>
            <person name="Correa H."/>
            <person name="Russell K.G."/>
        </authorList>
    </citation>
    <scope>NUCLEOTIDE SEQUENCE [LARGE SCALE GENOMIC DNA]</scope>
    <source>
        <strain evidence="6 7">JCM 16186</strain>
    </source>
</reference>
<sequence length="335" mass="37542">MTKYQQQDSVLTRPTTDTYQAAVINNPKSIEYVELTTPQLEKDQLLVKMEGVGLCASNIPVWEGREWFDYPMEPGTPGHEGWGVIEQTGSEVSHFKPGQRVAILQGNAFAEYVAVPASDCVLIPEQLAGVPFPGEPFGCMMNIAERADIREGQTVAIIGLGFLGLGLVKLAKEKGARVLALSRRDSSLEMAADDADRCIKMDDHYKIIETIQQLTDGKGCDRVIECTGKQWPLDLGTEIIGYYGKFIIAGYHQDDLRKVNMQQWNWKAIDVINAHERDPEKYKSGIRHAIKAIEEGRLDPHKLLTHQFDFNELPEAFNLLADCPEGFIKGYIKFK</sequence>
<dbReference type="PROSITE" id="PS00059">
    <property type="entry name" value="ADH_ZINC"/>
    <property type="match status" value="1"/>
</dbReference>
<organism evidence="6 7">
    <name type="scientific">Fulvivirga kasyanovii</name>
    <dbReference type="NCBI Taxonomy" id="396812"/>
    <lineage>
        <taxon>Bacteria</taxon>
        <taxon>Pseudomonadati</taxon>
        <taxon>Bacteroidota</taxon>
        <taxon>Cytophagia</taxon>
        <taxon>Cytophagales</taxon>
        <taxon>Fulvivirgaceae</taxon>
        <taxon>Fulvivirga</taxon>
    </lineage>
</organism>
<dbReference type="EMBL" id="SMLW01000678">
    <property type="protein sequence ID" value="MTI29070.1"/>
    <property type="molecule type" value="Genomic_DNA"/>
</dbReference>
<feature type="domain" description="Enoyl reductase (ER)" evidence="5">
    <location>
        <begin position="25"/>
        <end position="323"/>
    </location>
</feature>
<dbReference type="InterPro" id="IPR036291">
    <property type="entry name" value="NAD(P)-bd_dom_sf"/>
</dbReference>
<evidence type="ECO:0000256" key="3">
    <source>
        <dbReference type="ARBA" id="ARBA00023002"/>
    </source>
</evidence>
<dbReference type="SUPFAM" id="SSF50129">
    <property type="entry name" value="GroES-like"/>
    <property type="match status" value="1"/>
</dbReference>
<evidence type="ECO:0000256" key="4">
    <source>
        <dbReference type="RuleBase" id="RU361277"/>
    </source>
</evidence>
<gene>
    <name evidence="6" type="ORF">E1163_29175</name>
</gene>
<evidence type="ECO:0000256" key="1">
    <source>
        <dbReference type="ARBA" id="ARBA00022723"/>
    </source>
</evidence>
<dbReference type="InterPro" id="IPR013154">
    <property type="entry name" value="ADH-like_N"/>
</dbReference>
<comment type="caution">
    <text evidence="6">The sequence shown here is derived from an EMBL/GenBank/DDBJ whole genome shotgun (WGS) entry which is preliminary data.</text>
</comment>
<evidence type="ECO:0000259" key="5">
    <source>
        <dbReference type="SMART" id="SM00829"/>
    </source>
</evidence>
<dbReference type="CDD" id="cd08269">
    <property type="entry name" value="Zn_ADH9"/>
    <property type="match status" value="1"/>
</dbReference>
<accession>A0ABW9S0L5</accession>
<dbReference type="Gene3D" id="3.40.50.720">
    <property type="entry name" value="NAD(P)-binding Rossmann-like Domain"/>
    <property type="match status" value="1"/>
</dbReference>
<evidence type="ECO:0000256" key="2">
    <source>
        <dbReference type="ARBA" id="ARBA00022833"/>
    </source>
</evidence>
<dbReference type="Pfam" id="PF00107">
    <property type="entry name" value="ADH_zinc_N"/>
    <property type="match status" value="1"/>
</dbReference>
<keyword evidence="2 4" id="KW-0862">Zinc</keyword>
<dbReference type="Proteomes" id="UP000798808">
    <property type="component" value="Unassembled WGS sequence"/>
</dbReference>
<dbReference type="Gene3D" id="3.90.180.10">
    <property type="entry name" value="Medium-chain alcohol dehydrogenases, catalytic domain"/>
    <property type="match status" value="2"/>
</dbReference>
<dbReference type="InterPro" id="IPR011032">
    <property type="entry name" value="GroES-like_sf"/>
</dbReference>
<comment type="similarity">
    <text evidence="4">Belongs to the zinc-containing alcohol dehydrogenase family.</text>
</comment>
<dbReference type="RefSeq" id="WP_155177205.1">
    <property type="nucleotide sequence ID" value="NZ_BAAAFL010000010.1"/>
</dbReference>
<keyword evidence="7" id="KW-1185">Reference proteome</keyword>
<dbReference type="InterPro" id="IPR050129">
    <property type="entry name" value="Zn_alcohol_dh"/>
</dbReference>
<protein>
    <submittedName>
        <fullName evidence="6">L-iditol 2-dehydrogenase</fullName>
    </submittedName>
</protein>
<evidence type="ECO:0000313" key="7">
    <source>
        <dbReference type="Proteomes" id="UP000798808"/>
    </source>
</evidence>
<keyword evidence="3" id="KW-0560">Oxidoreductase</keyword>
<dbReference type="SUPFAM" id="SSF51735">
    <property type="entry name" value="NAD(P)-binding Rossmann-fold domains"/>
    <property type="match status" value="1"/>
</dbReference>